<dbReference type="InterPro" id="IPR045004">
    <property type="entry name" value="ECH_dom"/>
</dbReference>
<dbReference type="NCBIfam" id="NF006128">
    <property type="entry name" value="PRK08272.1"/>
    <property type="match status" value="1"/>
</dbReference>
<sequence>MTYSGKWLDQPEEILFEVSERVARITLNKPDKRNALSPRTLQELHDALLEADDRLDVNVVILQGAGKDFCAGYDLGGVYAGRKAEGEAAAADAPLYRSSSGSYDDDAWFMERQQALTTVIFDLHKPVIARVQGNCLAGGTDLALMCDFVICSDEAKIGFPAARANGSPPNHMWIYHCGPQWAKRILMTGDSIRGRDAVTIGLALESAPADQLDAVVDELARRLSFVDNELLSAHKRIVNLALEGMGARTLQRLAAENDARAHLSKGPRRTQFKADMAEHGLKAALTNRDAPFGDGVIRLRED</sequence>
<reference evidence="3 4" key="1">
    <citation type="submission" date="2023-07" db="EMBL/GenBank/DDBJ databases">
        <title>Sorghum-associated microbial communities from plants grown in Nebraska, USA.</title>
        <authorList>
            <person name="Schachtman D."/>
        </authorList>
    </citation>
    <scope>NUCLEOTIDE SEQUENCE [LARGE SCALE GENOMIC DNA]</scope>
    <source>
        <strain evidence="3 4">DS2154</strain>
    </source>
</reference>
<proteinExistence type="inferred from homology"/>
<dbReference type="Proteomes" id="UP001262754">
    <property type="component" value="Unassembled WGS sequence"/>
</dbReference>
<gene>
    <name evidence="3" type="ORF">J2800_004850</name>
</gene>
<name>A0ABU1N6M6_9CAUL</name>
<protein>
    <submittedName>
        <fullName evidence="3">Enoyl-CoA hydratase</fullName>
        <ecNumber evidence="3">4.2.1.17</ecNumber>
    </submittedName>
</protein>
<keyword evidence="3" id="KW-0456">Lyase</keyword>
<dbReference type="EMBL" id="JAVDRL010000019">
    <property type="protein sequence ID" value="MDR6534079.1"/>
    <property type="molecule type" value="Genomic_DNA"/>
</dbReference>
<dbReference type="InterPro" id="IPR029045">
    <property type="entry name" value="ClpP/crotonase-like_dom_sf"/>
</dbReference>
<accession>A0ABU1N6M6</accession>
<dbReference type="EC" id="4.2.1.17" evidence="3"/>
<keyword evidence="4" id="KW-1185">Reference proteome</keyword>
<evidence type="ECO:0000313" key="3">
    <source>
        <dbReference type="EMBL" id="MDR6534079.1"/>
    </source>
</evidence>
<dbReference type="CDD" id="cd06558">
    <property type="entry name" value="crotonase-like"/>
    <property type="match status" value="1"/>
</dbReference>
<dbReference type="RefSeq" id="WP_310035239.1">
    <property type="nucleotide sequence ID" value="NZ_JAVDRL010000019.1"/>
</dbReference>
<dbReference type="Gene3D" id="3.90.226.10">
    <property type="entry name" value="2-enoyl-CoA Hydratase, Chain A, domain 1"/>
    <property type="match status" value="1"/>
</dbReference>
<dbReference type="SUPFAM" id="SSF52096">
    <property type="entry name" value="ClpP/crotonase"/>
    <property type="match status" value="1"/>
</dbReference>
<evidence type="ECO:0000313" key="4">
    <source>
        <dbReference type="Proteomes" id="UP001262754"/>
    </source>
</evidence>
<dbReference type="PANTHER" id="PTHR43802:SF1">
    <property type="entry name" value="IP11341P-RELATED"/>
    <property type="match status" value="1"/>
</dbReference>
<dbReference type="InterPro" id="IPR018376">
    <property type="entry name" value="Enoyl-CoA_hyd/isom_CS"/>
</dbReference>
<comment type="similarity">
    <text evidence="1">Belongs to the enoyl-CoA hydratase/isomerase family.</text>
</comment>
<organism evidence="3 4">
    <name type="scientific">Caulobacter rhizosphaerae</name>
    <dbReference type="NCBI Taxonomy" id="2010972"/>
    <lineage>
        <taxon>Bacteria</taxon>
        <taxon>Pseudomonadati</taxon>
        <taxon>Pseudomonadota</taxon>
        <taxon>Alphaproteobacteria</taxon>
        <taxon>Caulobacterales</taxon>
        <taxon>Caulobacteraceae</taxon>
        <taxon>Caulobacter</taxon>
    </lineage>
</organism>
<dbReference type="Pfam" id="PF16113">
    <property type="entry name" value="ECH_2"/>
    <property type="match status" value="1"/>
</dbReference>
<dbReference type="GO" id="GO:0004300">
    <property type="term" value="F:enoyl-CoA hydratase activity"/>
    <property type="evidence" value="ECO:0007669"/>
    <property type="project" value="UniProtKB-EC"/>
</dbReference>
<dbReference type="PANTHER" id="PTHR43802">
    <property type="entry name" value="ENOYL-COA HYDRATASE"/>
    <property type="match status" value="1"/>
</dbReference>
<dbReference type="PROSITE" id="PS00166">
    <property type="entry name" value="ENOYL_COA_HYDRATASE"/>
    <property type="match status" value="1"/>
</dbReference>
<comment type="caution">
    <text evidence="3">The sequence shown here is derived from an EMBL/GenBank/DDBJ whole genome shotgun (WGS) entry which is preliminary data.</text>
</comment>
<feature type="domain" description="Enoyl-CoA hydratase/isomerase" evidence="2">
    <location>
        <begin position="23"/>
        <end position="225"/>
    </location>
</feature>
<evidence type="ECO:0000256" key="1">
    <source>
        <dbReference type="ARBA" id="ARBA00005254"/>
    </source>
</evidence>
<evidence type="ECO:0000259" key="2">
    <source>
        <dbReference type="Pfam" id="PF16113"/>
    </source>
</evidence>